<dbReference type="RefSeq" id="WP_289446008.1">
    <property type="nucleotide sequence ID" value="NZ_JAUCGR010000001.1"/>
</dbReference>
<evidence type="ECO:0000256" key="1">
    <source>
        <dbReference type="ARBA" id="ARBA00004141"/>
    </source>
</evidence>
<evidence type="ECO:0000313" key="14">
    <source>
        <dbReference type="Proteomes" id="UP001321453"/>
    </source>
</evidence>
<feature type="transmembrane region" description="Helical" evidence="11">
    <location>
        <begin position="125"/>
        <end position="143"/>
    </location>
</feature>
<keyword evidence="3 11" id="KW-0812">Transmembrane</keyword>
<organism evidence="13 14">
    <name type="scientific">Cellulomonas edaphi</name>
    <dbReference type="NCBI Taxonomy" id="3053468"/>
    <lineage>
        <taxon>Bacteria</taxon>
        <taxon>Bacillati</taxon>
        <taxon>Actinomycetota</taxon>
        <taxon>Actinomycetes</taxon>
        <taxon>Micrococcales</taxon>
        <taxon>Cellulomonadaceae</taxon>
        <taxon>Cellulomonas</taxon>
    </lineage>
</organism>
<evidence type="ECO:0000256" key="5">
    <source>
        <dbReference type="ARBA" id="ARBA00022989"/>
    </source>
</evidence>
<dbReference type="InterPro" id="IPR041714">
    <property type="entry name" value="VKOR_Actinobacteria"/>
</dbReference>
<keyword evidence="9" id="KW-0676">Redox-active center</keyword>
<keyword evidence="7 11" id="KW-0472">Membrane</keyword>
<gene>
    <name evidence="13" type="ORF">QRT05_05875</name>
</gene>
<evidence type="ECO:0000256" key="6">
    <source>
        <dbReference type="ARBA" id="ARBA00023002"/>
    </source>
</evidence>
<comment type="caution">
    <text evidence="13">The sequence shown here is derived from an EMBL/GenBank/DDBJ whole genome shotgun (WGS) entry which is preliminary data.</text>
</comment>
<keyword evidence="6" id="KW-0560">Oxidoreductase</keyword>
<evidence type="ECO:0000256" key="10">
    <source>
        <dbReference type="SAM" id="MobiDB-lite"/>
    </source>
</evidence>
<evidence type="ECO:0000256" key="9">
    <source>
        <dbReference type="ARBA" id="ARBA00023284"/>
    </source>
</evidence>
<sequence>MSDVRSPEDDVEEFDGLDTDPDALRPPTKAWRARTGIEMVISGFLGLIASFVLSVDALKLAKNPDAELSCSFNAVLNCATVAKQWQATVIGDIPNAFFGIAAEAVVITVAVAIIGGVFFPRWYMLAAQAVYTVGFLFAYWLFYESITEIHALCPWCLMITATTTLVWAGLTRLNVREGHLVLPGRAGPWARRFVASGYDWFVTIGLLVVLVIIILVNYGGSILS</sequence>
<dbReference type="EMBL" id="JAUCGR010000001">
    <property type="protein sequence ID" value="MDM7830854.1"/>
    <property type="molecule type" value="Genomic_DNA"/>
</dbReference>
<feature type="transmembrane region" description="Helical" evidence="11">
    <location>
        <begin position="35"/>
        <end position="55"/>
    </location>
</feature>
<keyword evidence="5 11" id="KW-1133">Transmembrane helix</keyword>
<reference evidence="13 14" key="1">
    <citation type="submission" date="2023-06" db="EMBL/GenBank/DDBJ databases">
        <title>Cellulomonas sp. MW9 Whole genome sequence.</title>
        <authorList>
            <person name="Park S."/>
        </authorList>
    </citation>
    <scope>NUCLEOTIDE SEQUENCE [LARGE SCALE GENOMIC DNA]</scope>
    <source>
        <strain evidence="13 14">MW9</strain>
    </source>
</reference>
<keyword evidence="8" id="KW-1015">Disulfide bond</keyword>
<evidence type="ECO:0000256" key="3">
    <source>
        <dbReference type="ARBA" id="ARBA00022692"/>
    </source>
</evidence>
<feature type="compositionally biased region" description="Acidic residues" evidence="10">
    <location>
        <begin position="9"/>
        <end position="21"/>
    </location>
</feature>
<proteinExistence type="inferred from homology"/>
<evidence type="ECO:0000256" key="4">
    <source>
        <dbReference type="ARBA" id="ARBA00022719"/>
    </source>
</evidence>
<evidence type="ECO:0000313" key="13">
    <source>
        <dbReference type="EMBL" id="MDM7830854.1"/>
    </source>
</evidence>
<feature type="region of interest" description="Disordered" evidence="10">
    <location>
        <begin position="1"/>
        <end position="26"/>
    </location>
</feature>
<dbReference type="SMART" id="SM00756">
    <property type="entry name" value="VKc"/>
    <property type="match status" value="1"/>
</dbReference>
<dbReference type="Gene3D" id="1.20.1440.130">
    <property type="entry name" value="VKOR domain"/>
    <property type="match status" value="1"/>
</dbReference>
<dbReference type="InterPro" id="IPR012932">
    <property type="entry name" value="VKOR"/>
</dbReference>
<dbReference type="Pfam" id="PF07884">
    <property type="entry name" value="VKOR"/>
    <property type="match status" value="1"/>
</dbReference>
<feature type="transmembrane region" description="Helical" evidence="11">
    <location>
        <begin position="200"/>
        <end position="220"/>
    </location>
</feature>
<feature type="transmembrane region" description="Helical" evidence="11">
    <location>
        <begin position="96"/>
        <end position="118"/>
    </location>
</feature>
<feature type="domain" description="Vitamin K epoxide reductase" evidence="12">
    <location>
        <begin position="32"/>
        <end position="173"/>
    </location>
</feature>
<evidence type="ECO:0000256" key="2">
    <source>
        <dbReference type="ARBA" id="ARBA00006214"/>
    </source>
</evidence>
<dbReference type="InterPro" id="IPR038354">
    <property type="entry name" value="VKOR_sf"/>
</dbReference>
<dbReference type="Proteomes" id="UP001321453">
    <property type="component" value="Unassembled WGS sequence"/>
</dbReference>
<keyword evidence="14" id="KW-1185">Reference proteome</keyword>
<feature type="transmembrane region" description="Helical" evidence="11">
    <location>
        <begin position="149"/>
        <end position="170"/>
    </location>
</feature>
<name>A0ABT7S7E6_9CELL</name>
<evidence type="ECO:0000259" key="12">
    <source>
        <dbReference type="SMART" id="SM00756"/>
    </source>
</evidence>
<dbReference type="CDD" id="cd12922">
    <property type="entry name" value="VKOR_5"/>
    <property type="match status" value="1"/>
</dbReference>
<evidence type="ECO:0000256" key="7">
    <source>
        <dbReference type="ARBA" id="ARBA00023136"/>
    </source>
</evidence>
<keyword evidence="4" id="KW-0874">Quinone</keyword>
<evidence type="ECO:0000256" key="11">
    <source>
        <dbReference type="SAM" id="Phobius"/>
    </source>
</evidence>
<comment type="subcellular location">
    <subcellularLocation>
        <location evidence="1">Membrane</location>
        <topology evidence="1">Multi-pass membrane protein</topology>
    </subcellularLocation>
</comment>
<evidence type="ECO:0000256" key="8">
    <source>
        <dbReference type="ARBA" id="ARBA00023157"/>
    </source>
</evidence>
<accession>A0ABT7S7E6</accession>
<comment type="similarity">
    <text evidence="2">Belongs to the VKOR family.</text>
</comment>
<protein>
    <submittedName>
        <fullName evidence="13">Vitamin K epoxide reductase family protein</fullName>
    </submittedName>
</protein>